<protein>
    <recommendedName>
        <fullName evidence="1">ATP-grasp domain-containing protein</fullName>
    </recommendedName>
</protein>
<proteinExistence type="predicted"/>
<accession>A0A0N8GT02</accession>
<dbReference type="OrthoDB" id="5355744at2"/>
<dbReference type="AlphaFoldDB" id="A0A0N8GT02"/>
<dbReference type="STRING" id="70996.SE18_04980"/>
<dbReference type="Pfam" id="PF14243">
    <property type="entry name" value="R2K_3"/>
    <property type="match status" value="1"/>
</dbReference>
<evidence type="ECO:0000313" key="3">
    <source>
        <dbReference type="Proteomes" id="UP000050277"/>
    </source>
</evidence>
<dbReference type="RefSeq" id="WP_054533320.1">
    <property type="nucleotide sequence ID" value="NZ_LGKP01000010.1"/>
</dbReference>
<organism evidence="2 3">
    <name type="scientific">Herpetosiphon geysericola</name>
    <dbReference type="NCBI Taxonomy" id="70996"/>
    <lineage>
        <taxon>Bacteria</taxon>
        <taxon>Bacillati</taxon>
        <taxon>Chloroflexota</taxon>
        <taxon>Chloroflexia</taxon>
        <taxon>Herpetosiphonales</taxon>
        <taxon>Herpetosiphonaceae</taxon>
        <taxon>Herpetosiphon</taxon>
    </lineage>
</organism>
<feature type="domain" description="ATP-grasp" evidence="1">
    <location>
        <begin position="132"/>
        <end position="289"/>
    </location>
</feature>
<evidence type="ECO:0000259" key="1">
    <source>
        <dbReference type="Pfam" id="PF14243"/>
    </source>
</evidence>
<name>A0A0N8GT02_9CHLR</name>
<sequence>MLVVLSEATVQQHTVNARELNRITETARMLGLRVYALPPEPEQWADFEAVLAYVPVFEQPQTGIWVGYIPKPEHYAALYHAATTRNIWLINTPEQYQTAMEFDRFYPLLDELTPLSCVITELGQLAAAEDRLGWPIFVKGAIKSNKEQGWQACVATTSAELERLSAQLLSQPAQARGRVILRRLVQLRMLESHYQAFPLGREYRVFVYQNQVLAYGFYWDVPSEEFALNAAELASVKNLACEAARRVGTPFIAVDIGQLINGDWIVIEVGDGQFSGLSQVQALELWSQLKAKLEAVAK</sequence>
<keyword evidence="3" id="KW-1185">Reference proteome</keyword>
<dbReference type="InterPro" id="IPR025643">
    <property type="entry name" value="R2K_3"/>
</dbReference>
<dbReference type="SUPFAM" id="SSF56059">
    <property type="entry name" value="Glutathione synthetase ATP-binding domain-like"/>
    <property type="match status" value="1"/>
</dbReference>
<dbReference type="Proteomes" id="UP000050277">
    <property type="component" value="Unassembled WGS sequence"/>
</dbReference>
<dbReference type="EMBL" id="LGKP01000010">
    <property type="protein sequence ID" value="KPL90730.1"/>
    <property type="molecule type" value="Genomic_DNA"/>
</dbReference>
<evidence type="ECO:0000313" key="2">
    <source>
        <dbReference type="EMBL" id="KPL90730.1"/>
    </source>
</evidence>
<reference evidence="2 3" key="1">
    <citation type="submission" date="2015-07" db="EMBL/GenBank/DDBJ databases">
        <title>Whole genome sequence of Herpetosiphon geysericola DSM 7119.</title>
        <authorList>
            <person name="Hemp J."/>
            <person name="Ward L.M."/>
            <person name="Pace L.A."/>
            <person name="Fischer W.W."/>
        </authorList>
    </citation>
    <scope>NUCLEOTIDE SEQUENCE [LARGE SCALE GENOMIC DNA]</scope>
    <source>
        <strain evidence="2 3">DSM 7119</strain>
    </source>
</reference>
<comment type="caution">
    <text evidence="2">The sequence shown here is derived from an EMBL/GenBank/DDBJ whole genome shotgun (WGS) entry which is preliminary data.</text>
</comment>
<gene>
    <name evidence="2" type="ORF">SE18_04980</name>
</gene>
<dbReference type="PATRIC" id="fig|70996.4.peg.2650"/>